<dbReference type="AlphaFoldDB" id="A0A9N9S063"/>
<dbReference type="GO" id="GO:0035248">
    <property type="term" value="F:alpha-1,4-N-acetylgalactosaminyltransferase activity"/>
    <property type="evidence" value="ECO:0007669"/>
    <property type="project" value="TreeGrafter"/>
</dbReference>
<dbReference type="OrthoDB" id="409543at2759"/>
<reference evidence="1" key="2">
    <citation type="submission" date="2022-10" db="EMBL/GenBank/DDBJ databases">
        <authorList>
            <consortium name="ENA_rothamsted_submissions"/>
            <consortium name="culmorum"/>
            <person name="King R."/>
        </authorList>
    </citation>
    <scope>NUCLEOTIDE SEQUENCE</scope>
</reference>
<organism evidence="1 2">
    <name type="scientific">Chironomus riparius</name>
    <dbReference type="NCBI Taxonomy" id="315576"/>
    <lineage>
        <taxon>Eukaryota</taxon>
        <taxon>Metazoa</taxon>
        <taxon>Ecdysozoa</taxon>
        <taxon>Arthropoda</taxon>
        <taxon>Hexapoda</taxon>
        <taxon>Insecta</taxon>
        <taxon>Pterygota</taxon>
        <taxon>Neoptera</taxon>
        <taxon>Endopterygota</taxon>
        <taxon>Diptera</taxon>
        <taxon>Nematocera</taxon>
        <taxon>Chironomoidea</taxon>
        <taxon>Chironomidae</taxon>
        <taxon>Chironominae</taxon>
        <taxon>Chironomus</taxon>
    </lineage>
</organism>
<proteinExistence type="predicted"/>
<protein>
    <submittedName>
        <fullName evidence="1">Uncharacterized protein</fullName>
    </submittedName>
</protein>
<sequence length="139" mass="16318">MEPKTLIVKSIQEDEEILKSEKFNKLFFIETHMDEMRILDNPRIACSIESAARVNQDARIYLFFLTNSSRVVLKYSEQVKILLSYDNIYIRFLNIYEFSKGTDLEDLKANDIILNSKYPIEHMADVMRALILSLDFISI</sequence>
<evidence type="ECO:0000313" key="2">
    <source>
        <dbReference type="Proteomes" id="UP001153620"/>
    </source>
</evidence>
<dbReference type="PANTHER" id="PTHR12042">
    <property type="entry name" value="LACTOSYLCERAMIDE 4-ALPHA-GALACTOSYLTRANSFERASE ALPHA- 1,4-GALACTOSYLTRANSFERASE"/>
    <property type="match status" value="1"/>
</dbReference>
<reference evidence="1" key="1">
    <citation type="submission" date="2022-01" db="EMBL/GenBank/DDBJ databases">
        <authorList>
            <person name="King R."/>
        </authorList>
    </citation>
    <scope>NUCLEOTIDE SEQUENCE</scope>
</reference>
<gene>
    <name evidence="1" type="ORF">CHIRRI_LOCUS9751</name>
</gene>
<keyword evidence="2" id="KW-1185">Reference proteome</keyword>
<dbReference type="InterPro" id="IPR051981">
    <property type="entry name" value="Glycosyltransf_32"/>
</dbReference>
<dbReference type="Proteomes" id="UP001153620">
    <property type="component" value="Chromosome 3"/>
</dbReference>
<accession>A0A9N9S063</accession>
<evidence type="ECO:0000313" key="1">
    <source>
        <dbReference type="EMBL" id="CAG9806897.1"/>
    </source>
</evidence>
<dbReference type="EMBL" id="OU895879">
    <property type="protein sequence ID" value="CAG9806897.1"/>
    <property type="molecule type" value="Genomic_DNA"/>
</dbReference>
<dbReference type="GO" id="GO:0006688">
    <property type="term" value="P:glycosphingolipid biosynthetic process"/>
    <property type="evidence" value="ECO:0007669"/>
    <property type="project" value="TreeGrafter"/>
</dbReference>
<dbReference type="GO" id="GO:0016020">
    <property type="term" value="C:membrane"/>
    <property type="evidence" value="ECO:0007669"/>
    <property type="project" value="GOC"/>
</dbReference>
<name>A0A9N9S063_9DIPT</name>
<dbReference type="PANTHER" id="PTHR12042:SF21">
    <property type="entry name" value="ALPHA1,4-GALACTOSYLTRANSFERASE 1-RELATED"/>
    <property type="match status" value="1"/>
</dbReference>